<dbReference type="SMART" id="SM00450">
    <property type="entry name" value="RHOD"/>
    <property type="match status" value="2"/>
</dbReference>
<reference evidence="3" key="1">
    <citation type="submission" date="2018-06" db="EMBL/GenBank/DDBJ databases">
        <authorList>
            <person name="Zhirakovskaya E."/>
        </authorList>
    </citation>
    <scope>NUCLEOTIDE SEQUENCE</scope>
</reference>
<dbReference type="PANTHER" id="PTHR43855:SF1">
    <property type="entry name" value="THIOSULFATE SULFURTRANSFERASE"/>
    <property type="match status" value="1"/>
</dbReference>
<evidence type="ECO:0000259" key="2">
    <source>
        <dbReference type="PROSITE" id="PS50206"/>
    </source>
</evidence>
<dbReference type="Pfam" id="PF00581">
    <property type="entry name" value="Rhodanese"/>
    <property type="match status" value="2"/>
</dbReference>
<evidence type="ECO:0000313" key="3">
    <source>
        <dbReference type="EMBL" id="VAW98419.1"/>
    </source>
</evidence>
<gene>
    <name evidence="3" type="ORF">MNBD_GAMMA21-797</name>
</gene>
<dbReference type="AlphaFoldDB" id="A0A3B1AJ71"/>
<feature type="domain" description="Rhodanese" evidence="2">
    <location>
        <begin position="182"/>
        <end position="298"/>
    </location>
</feature>
<dbReference type="PROSITE" id="PS50206">
    <property type="entry name" value="RHODANESE_3"/>
    <property type="match status" value="2"/>
</dbReference>
<feature type="domain" description="Rhodanese" evidence="2">
    <location>
        <begin position="41"/>
        <end position="154"/>
    </location>
</feature>
<dbReference type="InterPro" id="IPR036873">
    <property type="entry name" value="Rhodanese-like_dom_sf"/>
</dbReference>
<dbReference type="Gene3D" id="3.40.250.10">
    <property type="entry name" value="Rhodanese-like domain"/>
    <property type="match status" value="2"/>
</dbReference>
<dbReference type="EMBL" id="UOFR01000059">
    <property type="protein sequence ID" value="VAW98419.1"/>
    <property type="molecule type" value="Genomic_DNA"/>
</dbReference>
<sequence>MSFVKYNLIILFSALILVPASVFALQVPPSVNSKWLIDNLTQPNLTIIEVSNEVGFAFNGHIPGSVVTNKSDWRYADSDGTLLRYPVTKLAEKIRQLGINSQDGVVIYYKGDNIDEVLGTFYLYWLFHLLGHTNVGVLDQGWFGWLQANDPIEQDAKEIQPGDFIARPLLALEIKTDELNEIRKHYLLVDGRPASHFKGLTKFEANPLFGRIPGSVNQPWQNYMRKTKEGRHYATAPKIPKLLQQMKINPEQPILLTCLGGTGSAFNYAMFYAAGFQNLRVHDAGLRRWNTQKRPLENTDLQKPGAKRE</sequence>
<dbReference type="PANTHER" id="PTHR43855">
    <property type="entry name" value="THIOSULFATE SULFURTRANSFERASE"/>
    <property type="match status" value="1"/>
</dbReference>
<evidence type="ECO:0000256" key="1">
    <source>
        <dbReference type="ARBA" id="ARBA00022737"/>
    </source>
</evidence>
<proteinExistence type="predicted"/>
<keyword evidence="1" id="KW-0677">Repeat</keyword>
<dbReference type="InterPro" id="IPR051126">
    <property type="entry name" value="Thiosulfate_sulfurtransferase"/>
</dbReference>
<organism evidence="3">
    <name type="scientific">hydrothermal vent metagenome</name>
    <dbReference type="NCBI Taxonomy" id="652676"/>
    <lineage>
        <taxon>unclassified sequences</taxon>
        <taxon>metagenomes</taxon>
        <taxon>ecological metagenomes</taxon>
    </lineage>
</organism>
<accession>A0A3B1AJ71</accession>
<protein>
    <recommendedName>
        <fullName evidence="2">Rhodanese domain-containing protein</fullName>
    </recommendedName>
</protein>
<dbReference type="SUPFAM" id="SSF52821">
    <property type="entry name" value="Rhodanese/Cell cycle control phosphatase"/>
    <property type="match status" value="2"/>
</dbReference>
<dbReference type="InterPro" id="IPR001763">
    <property type="entry name" value="Rhodanese-like_dom"/>
</dbReference>
<name>A0A3B1AJ71_9ZZZZ</name>
<dbReference type="CDD" id="cd01448">
    <property type="entry name" value="TST_Repeat_1"/>
    <property type="match status" value="1"/>
</dbReference>